<feature type="region of interest" description="Disordered" evidence="1">
    <location>
        <begin position="223"/>
        <end position="258"/>
    </location>
</feature>
<feature type="compositionally biased region" description="Gly residues" evidence="1">
    <location>
        <begin position="40"/>
        <end position="51"/>
    </location>
</feature>
<feature type="compositionally biased region" description="Basic and acidic residues" evidence="1">
    <location>
        <begin position="14"/>
        <end position="35"/>
    </location>
</feature>
<proteinExistence type="predicted"/>
<evidence type="ECO:0000313" key="2">
    <source>
        <dbReference type="EMBL" id="KAK5812360.1"/>
    </source>
</evidence>
<gene>
    <name evidence="2" type="ORF">PVK06_027789</name>
</gene>
<accession>A0ABR0P177</accession>
<organism evidence="2 3">
    <name type="scientific">Gossypium arboreum</name>
    <name type="common">Tree cotton</name>
    <name type="synonym">Gossypium nanking</name>
    <dbReference type="NCBI Taxonomy" id="29729"/>
    <lineage>
        <taxon>Eukaryota</taxon>
        <taxon>Viridiplantae</taxon>
        <taxon>Streptophyta</taxon>
        <taxon>Embryophyta</taxon>
        <taxon>Tracheophyta</taxon>
        <taxon>Spermatophyta</taxon>
        <taxon>Magnoliopsida</taxon>
        <taxon>eudicotyledons</taxon>
        <taxon>Gunneridae</taxon>
        <taxon>Pentapetalae</taxon>
        <taxon>rosids</taxon>
        <taxon>malvids</taxon>
        <taxon>Malvales</taxon>
        <taxon>Malvaceae</taxon>
        <taxon>Malvoideae</taxon>
        <taxon>Gossypium</taxon>
    </lineage>
</organism>
<keyword evidence="3" id="KW-1185">Reference proteome</keyword>
<sequence>MTIAESVVKLGLGKDKFGSSKSEERGVREKDHKEDNDDGNGNGNNENGGNGKLRVGRKKPKRERDKLKCFLCDGPHMLKNCLKKFALKKKSVAVVKGKVTSELGESSKGLPPKKEGSLSSNLEEEVVMKIVKLELMRLKSSESSELTESSTRLSPMRKVGDASDFKGKEAMQVGQLTQVNAKWPGDYGQREVECCKSRGFCSSQVRMWARWFELRSNVSQGRSLEGRRKLRHQDETKRIKSVPFGSHNEDVMRMGGGE</sequence>
<comment type="caution">
    <text evidence="2">The sequence shown here is derived from an EMBL/GenBank/DDBJ whole genome shotgun (WGS) entry which is preliminary data.</text>
</comment>
<feature type="region of interest" description="Disordered" evidence="1">
    <location>
        <begin position="14"/>
        <end position="62"/>
    </location>
</feature>
<dbReference type="EMBL" id="JARKNE010000008">
    <property type="protein sequence ID" value="KAK5812360.1"/>
    <property type="molecule type" value="Genomic_DNA"/>
</dbReference>
<dbReference type="Proteomes" id="UP001358586">
    <property type="component" value="Chromosome 8"/>
</dbReference>
<feature type="compositionally biased region" description="Basic and acidic residues" evidence="1">
    <location>
        <begin position="224"/>
        <end position="238"/>
    </location>
</feature>
<protein>
    <submittedName>
        <fullName evidence="2">Uncharacterized protein</fullName>
    </submittedName>
</protein>
<evidence type="ECO:0000313" key="3">
    <source>
        <dbReference type="Proteomes" id="UP001358586"/>
    </source>
</evidence>
<reference evidence="2 3" key="1">
    <citation type="submission" date="2023-03" db="EMBL/GenBank/DDBJ databases">
        <title>WGS of Gossypium arboreum.</title>
        <authorList>
            <person name="Yu D."/>
        </authorList>
    </citation>
    <scope>NUCLEOTIDE SEQUENCE [LARGE SCALE GENOMIC DNA]</scope>
    <source>
        <tissue evidence="2">Leaf</tissue>
    </source>
</reference>
<name>A0ABR0P177_GOSAR</name>
<evidence type="ECO:0000256" key="1">
    <source>
        <dbReference type="SAM" id="MobiDB-lite"/>
    </source>
</evidence>